<reference evidence="7 8" key="1">
    <citation type="submission" date="2021-02" db="EMBL/GenBank/DDBJ databases">
        <title>PHA producing bacteria isolated from coastal sediment in Guangdong, Shenzhen.</title>
        <authorList>
            <person name="Zheng W."/>
            <person name="Yu S."/>
            <person name="Huang Y."/>
        </authorList>
    </citation>
    <scope>NUCLEOTIDE SEQUENCE [LARGE SCALE GENOMIC DNA]</scope>
    <source>
        <strain evidence="7 8">TN21-5</strain>
    </source>
</reference>
<dbReference type="InterPro" id="IPR003959">
    <property type="entry name" value="ATPase_AAA_core"/>
</dbReference>
<keyword evidence="5" id="KW-0067">ATP-binding</keyword>
<dbReference type="SUPFAM" id="SSF48019">
    <property type="entry name" value="post-AAA+ oligomerization domain-like"/>
    <property type="match status" value="1"/>
</dbReference>
<dbReference type="RefSeq" id="WP_206556713.1">
    <property type="nucleotide sequence ID" value="NZ_JAFKDB010000008.1"/>
</dbReference>
<dbReference type="InterPro" id="IPR027417">
    <property type="entry name" value="P-loop_NTPase"/>
</dbReference>
<dbReference type="CDD" id="cd00009">
    <property type="entry name" value="AAA"/>
    <property type="match status" value="1"/>
</dbReference>
<dbReference type="Pfam" id="PF12002">
    <property type="entry name" value="MgsA_C"/>
    <property type="match status" value="1"/>
</dbReference>
<dbReference type="SMART" id="SM00382">
    <property type="entry name" value="AAA"/>
    <property type="match status" value="1"/>
</dbReference>
<comment type="function">
    <text evidence="1">DNA-dependent ATPase that plays important roles in cellular responses to stalled DNA replication processes.</text>
</comment>
<dbReference type="PANTHER" id="PTHR13779:SF7">
    <property type="entry name" value="ATPASE WRNIP1"/>
    <property type="match status" value="1"/>
</dbReference>
<feature type="domain" description="AAA+ ATPase" evidence="6">
    <location>
        <begin position="48"/>
        <end position="165"/>
    </location>
</feature>
<dbReference type="Gene3D" id="1.20.272.10">
    <property type="match status" value="1"/>
</dbReference>
<evidence type="ECO:0000256" key="2">
    <source>
        <dbReference type="ARBA" id="ARBA00008959"/>
    </source>
</evidence>
<dbReference type="CDD" id="cd18139">
    <property type="entry name" value="HLD_clamp_RarA"/>
    <property type="match status" value="1"/>
</dbReference>
<dbReference type="InterPro" id="IPR008921">
    <property type="entry name" value="DNA_pol3_clamp-load_cplx_C"/>
</dbReference>
<dbReference type="Pfam" id="PF16193">
    <property type="entry name" value="AAA_assoc_2"/>
    <property type="match status" value="1"/>
</dbReference>
<keyword evidence="4" id="KW-0547">Nucleotide-binding</keyword>
<dbReference type="InterPro" id="IPR003593">
    <property type="entry name" value="AAA+_ATPase"/>
</dbReference>
<evidence type="ECO:0000256" key="4">
    <source>
        <dbReference type="ARBA" id="ARBA00022741"/>
    </source>
</evidence>
<dbReference type="Pfam" id="PF00004">
    <property type="entry name" value="AAA"/>
    <property type="match status" value="1"/>
</dbReference>
<keyword evidence="8" id="KW-1185">Reference proteome</keyword>
<gene>
    <name evidence="7" type="ORF">JYP53_03460</name>
</gene>
<comment type="caution">
    <text evidence="7">The sequence shown here is derived from an EMBL/GenBank/DDBJ whole genome shotgun (WGS) entry which is preliminary data.</text>
</comment>
<proteinExistence type="inferred from homology"/>
<dbReference type="Gene3D" id="3.40.50.300">
    <property type="entry name" value="P-loop containing nucleotide triphosphate hydrolases"/>
    <property type="match status" value="1"/>
</dbReference>
<dbReference type="Gene3D" id="1.10.8.60">
    <property type="match status" value="1"/>
</dbReference>
<organism evidence="7 8">
    <name type="scientific">Marinobacter daepoensis</name>
    <dbReference type="NCBI Taxonomy" id="262077"/>
    <lineage>
        <taxon>Bacteria</taxon>
        <taxon>Pseudomonadati</taxon>
        <taxon>Pseudomonadota</taxon>
        <taxon>Gammaproteobacteria</taxon>
        <taxon>Pseudomonadales</taxon>
        <taxon>Marinobacteraceae</taxon>
        <taxon>Marinobacter</taxon>
    </lineage>
</organism>
<protein>
    <recommendedName>
        <fullName evidence="3">Replication-associated recombination protein A</fullName>
    </recommendedName>
</protein>
<name>A0ABS3BAR6_9GAMM</name>
<dbReference type="EMBL" id="JAFKDB010000008">
    <property type="protein sequence ID" value="MBN7768960.1"/>
    <property type="molecule type" value="Genomic_DNA"/>
</dbReference>
<sequence length="444" mass="48740">MQDSLFQAEAGFQPLAARMRPASLEGYVGQAHLVGPGKPLRRAVEQGQLHSMILWGPPGVGKTTFARLLANVGDLSFETISAVLSGVKDIREVVERARNRKYSQGQDTLLFVDEVHRFNKSQQDAFLPHIEDGTFIFVGATTENPSFELNSALLSRTRVYVLKNLDTPDILRLLNTALTGKQGFNGQLNVDATVLETMAQASGGDARRALNILEVAADLAEPGPDGSGTITSATLEQVLQTSLRRFDKGGDVFYDQISALHKSVRGSSPDGSLYWLCRMIDGGCDPLYIARRLVRIASEDIGNADPRALQITLQAWDAQERLGSPEGELALAQAVTYLAFAPKSNAVYNAFNQCMADVRSDPDYEVPVHLRNAPTKLLKSMGHGEEYRYAHDEPGAYAAGECYLPEAIQARNYYQPVQRGLEIKLAEKRQRLAALDAASQKQRY</sequence>
<dbReference type="InterPro" id="IPR051314">
    <property type="entry name" value="AAA_ATPase_RarA/MGS1/WRNIP1"/>
</dbReference>
<dbReference type="Gene3D" id="1.10.3710.10">
    <property type="entry name" value="DNA polymerase III clamp loader subunits, C-terminal domain"/>
    <property type="match status" value="1"/>
</dbReference>
<dbReference type="PANTHER" id="PTHR13779">
    <property type="entry name" value="WERNER HELICASE-INTERACTING PROTEIN 1 FAMILY MEMBER"/>
    <property type="match status" value="1"/>
</dbReference>
<evidence type="ECO:0000259" key="6">
    <source>
        <dbReference type="SMART" id="SM00382"/>
    </source>
</evidence>
<dbReference type="InterPro" id="IPR021886">
    <property type="entry name" value="MgsA_C"/>
</dbReference>
<evidence type="ECO:0000256" key="3">
    <source>
        <dbReference type="ARBA" id="ARBA00020776"/>
    </source>
</evidence>
<evidence type="ECO:0000256" key="1">
    <source>
        <dbReference type="ARBA" id="ARBA00002393"/>
    </source>
</evidence>
<dbReference type="Proteomes" id="UP000664344">
    <property type="component" value="Unassembled WGS sequence"/>
</dbReference>
<comment type="similarity">
    <text evidence="2">Belongs to the AAA ATPase family. RarA/MGS1/WRNIP1 subfamily.</text>
</comment>
<evidence type="ECO:0000313" key="7">
    <source>
        <dbReference type="EMBL" id="MBN7768960.1"/>
    </source>
</evidence>
<dbReference type="SUPFAM" id="SSF52540">
    <property type="entry name" value="P-loop containing nucleoside triphosphate hydrolases"/>
    <property type="match status" value="1"/>
</dbReference>
<evidence type="ECO:0000256" key="5">
    <source>
        <dbReference type="ARBA" id="ARBA00022840"/>
    </source>
</evidence>
<evidence type="ECO:0000313" key="8">
    <source>
        <dbReference type="Proteomes" id="UP000664344"/>
    </source>
</evidence>
<accession>A0ABS3BAR6</accession>
<dbReference type="InterPro" id="IPR032423">
    <property type="entry name" value="AAA_assoc_2"/>
</dbReference>